<dbReference type="GO" id="GO:0005737">
    <property type="term" value="C:cytoplasm"/>
    <property type="evidence" value="ECO:0007669"/>
    <property type="project" value="TreeGrafter"/>
</dbReference>
<keyword evidence="6" id="KW-0238">DNA-binding</keyword>
<evidence type="ECO:0000256" key="3">
    <source>
        <dbReference type="ARBA" id="ARBA00022679"/>
    </source>
</evidence>
<dbReference type="GO" id="GO:0003677">
    <property type="term" value="F:DNA binding"/>
    <property type="evidence" value="ECO:0007669"/>
    <property type="project" value="UniProtKB-KW"/>
</dbReference>
<gene>
    <name evidence="10" type="ORF">ETE75_16470</name>
</gene>
<keyword evidence="5" id="KW-0680">Restriction system</keyword>
<dbReference type="PRINTS" id="PR00508">
    <property type="entry name" value="S21N4MTFRASE"/>
</dbReference>
<dbReference type="InterPro" id="IPR001091">
    <property type="entry name" value="RM_Methyltransferase"/>
</dbReference>
<evidence type="ECO:0000256" key="6">
    <source>
        <dbReference type="ARBA" id="ARBA00023125"/>
    </source>
</evidence>
<name>A0A483J789_KLEPN</name>
<organism evidence="10">
    <name type="scientific">Klebsiella pneumoniae</name>
    <dbReference type="NCBI Taxonomy" id="573"/>
    <lineage>
        <taxon>Bacteria</taxon>
        <taxon>Pseudomonadati</taxon>
        <taxon>Pseudomonadota</taxon>
        <taxon>Gammaproteobacteria</taxon>
        <taxon>Enterobacterales</taxon>
        <taxon>Enterobacteriaceae</taxon>
        <taxon>Klebsiella/Raoultella group</taxon>
        <taxon>Klebsiella</taxon>
        <taxon>Klebsiella pneumoniae complex</taxon>
    </lineage>
</organism>
<keyword evidence="2" id="KW-0489">Methyltransferase</keyword>
<feature type="domain" description="DNA methylase N-4/N-6" evidence="9">
    <location>
        <begin position="31"/>
        <end position="75"/>
    </location>
</feature>
<comment type="caution">
    <text evidence="10">The sequence shown here is derived from an EMBL/GenBank/DDBJ whole genome shotgun (WGS) entry which is preliminary data.</text>
</comment>
<dbReference type="InterPro" id="IPR002941">
    <property type="entry name" value="DNA_methylase_N4/N6"/>
</dbReference>
<dbReference type="PANTHER" id="PTHR13370:SF3">
    <property type="entry name" value="TRNA (GUANINE(10)-N2)-METHYLTRANSFERASE HOMOLOG"/>
    <property type="match status" value="1"/>
</dbReference>
<dbReference type="InterPro" id="IPR017985">
    <property type="entry name" value="MeTrfase_CN4_CS"/>
</dbReference>
<dbReference type="PROSITE" id="PS01261">
    <property type="entry name" value="UPF0020"/>
    <property type="match status" value="1"/>
</dbReference>
<proteinExistence type="inferred from homology"/>
<reference evidence="10" key="1">
    <citation type="submission" date="2019-01" db="EMBL/GenBank/DDBJ databases">
        <authorList>
            <person name="Lista F."/>
            <person name="Anselmo A."/>
        </authorList>
    </citation>
    <scope>NUCLEOTIDE SEQUENCE</scope>
    <source>
        <strain evidence="10">13S</strain>
    </source>
</reference>
<dbReference type="InterPro" id="IPR029063">
    <property type="entry name" value="SAM-dependent_MTases_sf"/>
</dbReference>
<dbReference type="InterPro" id="IPR053943">
    <property type="entry name" value="RlmKL-like_Mtase_CS"/>
</dbReference>
<dbReference type="EMBL" id="SDCJ01000011">
    <property type="protein sequence ID" value="TCX38609.1"/>
    <property type="molecule type" value="Genomic_DNA"/>
</dbReference>
<evidence type="ECO:0000256" key="7">
    <source>
        <dbReference type="ARBA" id="ARBA00049120"/>
    </source>
</evidence>
<comment type="similarity">
    <text evidence="1">Belongs to the N(4)/N(6)-methyltransferase family. N(4) subfamily.</text>
</comment>
<evidence type="ECO:0000259" key="9">
    <source>
        <dbReference type="Pfam" id="PF01555"/>
    </source>
</evidence>
<dbReference type="EC" id="2.1.1.-" evidence="8"/>
<keyword evidence="3" id="KW-0808">Transferase</keyword>
<sequence>MTKAEIPLKTERLHTVAPYIGKMRPEIAGWAIETVSKPGDLVYDPFCGSGTVLLEAWLKGRDAVGTDLNPYACLISRAKLNPYMPHDVDNVNEKLDYYATLVAKIKPKVTLDEIPEWVREFYNPETLVDLLTWVKVLKSSNDDFGLACLLSLAHHQRPGFLSYPSSHTVPYLRTKKFPPSEFPELYEYRPVLPRLKKKILRVYNSLPSLDFSLSRNIYQQSASSIETERKVDAIITSPPYMGQLDYARDNRLRLYLMGVENWSELNKEISPSATRFVEDFSLCLNSWRKNLRHGGKLAIFVGTTTNTTKKRLDDIVIDLINNEWPDYELTDTISSEIPESRRARKNCKGSVAESLLIFEYK</sequence>
<dbReference type="PROSITE" id="PS00093">
    <property type="entry name" value="N4_MTASE"/>
    <property type="match status" value="1"/>
</dbReference>
<accession>A0A483J789</accession>
<comment type="catalytic activity">
    <reaction evidence="7">
        <text>a 2'-deoxycytidine in DNA + S-adenosyl-L-methionine = an N(4)-methyl-2'-deoxycytidine in DNA + S-adenosyl-L-homocysteine + H(+)</text>
        <dbReference type="Rhea" id="RHEA:16857"/>
        <dbReference type="Rhea" id="RHEA-COMP:11369"/>
        <dbReference type="Rhea" id="RHEA-COMP:13674"/>
        <dbReference type="ChEBI" id="CHEBI:15378"/>
        <dbReference type="ChEBI" id="CHEBI:57856"/>
        <dbReference type="ChEBI" id="CHEBI:59789"/>
        <dbReference type="ChEBI" id="CHEBI:85452"/>
        <dbReference type="ChEBI" id="CHEBI:137933"/>
        <dbReference type="EC" id="2.1.1.113"/>
    </reaction>
</comment>
<dbReference type="Gene3D" id="3.40.50.150">
    <property type="entry name" value="Vaccinia Virus protein VP39"/>
    <property type="match status" value="2"/>
</dbReference>
<evidence type="ECO:0000256" key="8">
    <source>
        <dbReference type="RuleBase" id="RU362026"/>
    </source>
</evidence>
<evidence type="ECO:0000256" key="4">
    <source>
        <dbReference type="ARBA" id="ARBA00022691"/>
    </source>
</evidence>
<dbReference type="GO" id="GO:0015667">
    <property type="term" value="F:site-specific DNA-methyltransferase (cytosine-N4-specific) activity"/>
    <property type="evidence" value="ECO:0007669"/>
    <property type="project" value="UniProtKB-EC"/>
</dbReference>
<evidence type="ECO:0000256" key="1">
    <source>
        <dbReference type="ARBA" id="ARBA00010203"/>
    </source>
</evidence>
<dbReference type="SUPFAM" id="SSF53335">
    <property type="entry name" value="S-adenosyl-L-methionine-dependent methyltransferases"/>
    <property type="match status" value="1"/>
</dbReference>
<dbReference type="GO" id="GO:0009307">
    <property type="term" value="P:DNA restriction-modification system"/>
    <property type="evidence" value="ECO:0007669"/>
    <property type="project" value="UniProtKB-KW"/>
</dbReference>
<evidence type="ECO:0000313" key="10">
    <source>
        <dbReference type="EMBL" id="TCX38609.1"/>
    </source>
</evidence>
<dbReference type="AlphaFoldDB" id="A0A483J789"/>
<dbReference type="GO" id="GO:0008170">
    <property type="term" value="F:N-methyltransferase activity"/>
    <property type="evidence" value="ECO:0007669"/>
    <property type="project" value="InterPro"/>
</dbReference>
<dbReference type="Pfam" id="PF01555">
    <property type="entry name" value="N6_N4_Mtase"/>
    <property type="match status" value="1"/>
</dbReference>
<dbReference type="RefSeq" id="WP_072056518.1">
    <property type="nucleotide sequence ID" value="NZ_CP100542.1"/>
</dbReference>
<evidence type="ECO:0000256" key="5">
    <source>
        <dbReference type="ARBA" id="ARBA00022747"/>
    </source>
</evidence>
<dbReference type="PANTHER" id="PTHR13370">
    <property type="entry name" value="RNA METHYLASE-RELATED"/>
    <property type="match status" value="1"/>
</dbReference>
<keyword evidence="4" id="KW-0949">S-adenosyl-L-methionine</keyword>
<evidence type="ECO:0000256" key="2">
    <source>
        <dbReference type="ARBA" id="ARBA00022603"/>
    </source>
</evidence>
<protein>
    <recommendedName>
        <fullName evidence="8">Methyltransferase</fullName>
        <ecNumber evidence="8">2.1.1.-</ecNumber>
    </recommendedName>
</protein>
<dbReference type="GO" id="GO:0032259">
    <property type="term" value="P:methylation"/>
    <property type="evidence" value="ECO:0007669"/>
    <property type="project" value="UniProtKB-KW"/>
</dbReference>